<gene>
    <name evidence="1" type="ORF">H103_02290</name>
</gene>
<reference evidence="1" key="1">
    <citation type="submission" date="2014-02" db="EMBL/GenBank/DDBJ databases">
        <title>The Genome Sequence of Trichophyton rubrum (morphotype fischeri) CBS 288.86.</title>
        <authorList>
            <consortium name="The Broad Institute Genomics Platform"/>
            <person name="Cuomo C.A."/>
            <person name="White T.C."/>
            <person name="Graser Y."/>
            <person name="Martinez-Rossi N."/>
            <person name="Heitman J."/>
            <person name="Young S.K."/>
            <person name="Zeng Q."/>
            <person name="Gargeya S."/>
            <person name="Abouelleil A."/>
            <person name="Alvarado L."/>
            <person name="Chapman S.B."/>
            <person name="Gainer-Dewar J."/>
            <person name="Goldberg J."/>
            <person name="Griggs A."/>
            <person name="Gujja S."/>
            <person name="Hansen M."/>
            <person name="Howarth C."/>
            <person name="Imamovic A."/>
            <person name="Larimer J."/>
            <person name="Martinez D."/>
            <person name="Murphy C."/>
            <person name="Pearson M.D."/>
            <person name="Persinoti G."/>
            <person name="Poon T."/>
            <person name="Priest M."/>
            <person name="Roberts A.D."/>
            <person name="Saif S."/>
            <person name="Shea T.D."/>
            <person name="Sykes S.N."/>
            <person name="Wortman J."/>
            <person name="Nusbaum C."/>
            <person name="Birren B."/>
        </authorList>
    </citation>
    <scope>NUCLEOTIDE SEQUENCE [LARGE SCALE GENOMIC DNA]</scope>
    <source>
        <strain evidence="1">CBS 288.86</strain>
    </source>
</reference>
<dbReference type="OrthoDB" id="245563at2759"/>
<organism evidence="1">
    <name type="scientific">Trichophyton rubrum CBS 288.86</name>
    <dbReference type="NCBI Taxonomy" id="1215330"/>
    <lineage>
        <taxon>Eukaryota</taxon>
        <taxon>Fungi</taxon>
        <taxon>Dikarya</taxon>
        <taxon>Ascomycota</taxon>
        <taxon>Pezizomycotina</taxon>
        <taxon>Eurotiomycetes</taxon>
        <taxon>Eurotiomycetidae</taxon>
        <taxon>Onygenales</taxon>
        <taxon>Arthrodermataceae</taxon>
        <taxon>Trichophyton</taxon>
    </lineage>
</organism>
<dbReference type="Proteomes" id="UP000023758">
    <property type="component" value="Unassembled WGS sequence"/>
</dbReference>
<dbReference type="AlphaFoldDB" id="A0A022W9M7"/>
<name>A0A022W9M7_TRIRU</name>
<sequence length="134" mass="14956">MDSQQPPAETTSLPRIFLLSLESEAFFDEMYKDLIDSLLSKAKVQRATKLDPALRYLSEYTPDAIFATDAALLKTKYATVLEKVISEINVPPESRLYAADEESTIESHVFYPEPIHDLTQAAIVFAAKLGISET</sequence>
<proteinExistence type="predicted"/>
<accession>A0A022W9M7</accession>
<evidence type="ECO:0000313" key="1">
    <source>
        <dbReference type="EMBL" id="EZF55072.1"/>
    </source>
</evidence>
<dbReference type="HOGENOM" id="CLU_1897686_0_0_1"/>
<dbReference type="EMBL" id="KK207762">
    <property type="protein sequence ID" value="EZF55072.1"/>
    <property type="molecule type" value="Genomic_DNA"/>
</dbReference>
<protein>
    <submittedName>
        <fullName evidence="1">Uncharacterized protein</fullName>
    </submittedName>
</protein>